<dbReference type="AlphaFoldDB" id="A0A9P2G6U1"/>
<accession>A0A9P2G6U1</accession>
<proteinExistence type="predicted"/>
<keyword evidence="2" id="KW-0732">Signal</keyword>
<feature type="region of interest" description="Disordered" evidence="1">
    <location>
        <begin position="150"/>
        <end position="188"/>
    </location>
</feature>
<name>A0A9P2G6U1_CLOBO</name>
<protein>
    <submittedName>
        <fullName evidence="3">Uncharacterized protein</fullName>
    </submittedName>
</protein>
<evidence type="ECO:0000256" key="1">
    <source>
        <dbReference type="SAM" id="MobiDB-lite"/>
    </source>
</evidence>
<dbReference type="GeneID" id="66318112"/>
<feature type="signal peptide" evidence="2">
    <location>
        <begin position="1"/>
        <end position="32"/>
    </location>
</feature>
<gene>
    <name evidence="3" type="ORF">CLG_B1546</name>
</gene>
<reference evidence="3 4" key="1">
    <citation type="submission" date="2009-10" db="EMBL/GenBank/DDBJ databases">
        <authorList>
            <person name="Shrivastava S."/>
            <person name="Brinkac L.B."/>
            <person name="Brown J.L."/>
            <person name="Bruce D.B."/>
            <person name="Detter C."/>
            <person name="Green L.D."/>
            <person name="Munk C.A."/>
            <person name="Rogers Y.C."/>
            <person name="Tapia R."/>
            <person name="Saunders E.S."/>
            <person name="Sims D.R."/>
            <person name="Smith L.A."/>
            <person name="Smith T.J."/>
            <person name="Sutton G."/>
            <person name="Brettin T."/>
        </authorList>
    </citation>
    <scope>NUCLEOTIDE SEQUENCE [LARGE SCALE GENOMIC DNA]</scope>
    <source>
        <strain evidence="4">D str. 1873</strain>
    </source>
</reference>
<evidence type="ECO:0000313" key="3">
    <source>
        <dbReference type="EMBL" id="EES91053.1"/>
    </source>
</evidence>
<evidence type="ECO:0000313" key="4">
    <source>
        <dbReference type="Proteomes" id="UP000006160"/>
    </source>
</evidence>
<sequence>MIKKRKILNVLSKGAIAAIISASFSISAYASADGFLAKSLLDGKLYYYNYNDLMKAYENNAVGLESKLFNDYISKEVIAIHDDKNGFVDYKVIEEAAENAVVSEQEFDLDNFIKDASDKVEISSEVISIHENEEGEIFTNNYEVKDNVVKNHKDVQPKPLKEDKEENHSKGKKKEPIVNPVVKNEEELPNKVETVERDNEVKKDKPIAEKQTEKNVEIQSNLVQHYVRRERAQAQIGDLAFKFKGKGQNKLQNPQTIKILDKTIQLDAGDDSSKIKTKILKAFEGNKDWIFGVGYVVIEENGARVQYKCKKIMENVDKLAEDTSEIKFIQVDEDMGTLGVAEKKEVCEVTVNSASNKQETINFTLKDTRANITLAKVTINVNPQDDTRKIAELLYNELKSKASRLYDIKLEKEKSKIILKQRLAINARTTVSIER</sequence>
<dbReference type="RefSeq" id="WP_003375584.1">
    <property type="nucleotide sequence ID" value="NZ_ACSJ01000007.1"/>
</dbReference>
<comment type="caution">
    <text evidence="3">The sequence shown here is derived from an EMBL/GenBank/DDBJ whole genome shotgun (WGS) entry which is preliminary data.</text>
</comment>
<feature type="chain" id="PRO_5040451867" evidence="2">
    <location>
        <begin position="33"/>
        <end position="435"/>
    </location>
</feature>
<dbReference type="Proteomes" id="UP000006160">
    <property type="component" value="Unassembled WGS sequence"/>
</dbReference>
<organism evidence="3 4">
    <name type="scientific">Clostridium botulinum D str. 1873</name>
    <dbReference type="NCBI Taxonomy" id="592027"/>
    <lineage>
        <taxon>Bacteria</taxon>
        <taxon>Bacillati</taxon>
        <taxon>Bacillota</taxon>
        <taxon>Clostridia</taxon>
        <taxon>Eubacteriales</taxon>
        <taxon>Clostridiaceae</taxon>
        <taxon>Clostridium</taxon>
    </lineage>
</organism>
<evidence type="ECO:0000256" key="2">
    <source>
        <dbReference type="SAM" id="SignalP"/>
    </source>
</evidence>
<dbReference type="EMBL" id="ACSJ01000007">
    <property type="protein sequence ID" value="EES91053.1"/>
    <property type="molecule type" value="Genomic_DNA"/>
</dbReference>
<feature type="compositionally biased region" description="Basic and acidic residues" evidence="1">
    <location>
        <begin position="150"/>
        <end position="169"/>
    </location>
</feature>